<keyword evidence="5" id="KW-0067">ATP-binding</keyword>
<reference evidence="5" key="1">
    <citation type="submission" date="2016-10" db="EMBL/GenBank/DDBJ databases">
        <authorList>
            <person name="Varghese N."/>
            <person name="Submissions S."/>
        </authorList>
    </citation>
    <scope>NUCLEOTIDE SEQUENCE [LARGE SCALE GENOMIC DNA]</scope>
    <source>
        <strain evidence="5">DSM 22082</strain>
    </source>
</reference>
<proteinExistence type="predicted"/>
<dbReference type="PROSITE" id="PS51194">
    <property type="entry name" value="HELICASE_CTER"/>
    <property type="match status" value="1"/>
</dbReference>
<dbReference type="Gene3D" id="1.20.120.850">
    <property type="entry name" value="SWI2/SNF2 ATPases, N-terminal domain"/>
    <property type="match status" value="1"/>
</dbReference>
<dbReference type="Pfam" id="PF00176">
    <property type="entry name" value="SNF2-rel_dom"/>
    <property type="match status" value="1"/>
</dbReference>
<accession>A0A1H1QCC3</accession>
<protein>
    <submittedName>
        <fullName evidence="5">Helicase conserved C-terminal domain-containing protein</fullName>
    </submittedName>
</protein>
<dbReference type="CDD" id="cd18793">
    <property type="entry name" value="SF2_C_SNF"/>
    <property type="match status" value="1"/>
</dbReference>
<dbReference type="InterPro" id="IPR014001">
    <property type="entry name" value="Helicase_ATP-bd"/>
</dbReference>
<dbReference type="GO" id="GO:0004386">
    <property type="term" value="F:helicase activity"/>
    <property type="evidence" value="ECO:0007669"/>
    <property type="project" value="UniProtKB-KW"/>
</dbReference>
<dbReference type="GO" id="GO:0005524">
    <property type="term" value="F:ATP binding"/>
    <property type="evidence" value="ECO:0007669"/>
    <property type="project" value="InterPro"/>
</dbReference>
<dbReference type="Proteomes" id="UP000199700">
    <property type="component" value="Chromosome"/>
</dbReference>
<keyword evidence="5" id="KW-0347">Helicase</keyword>
<dbReference type="Gene3D" id="3.40.50.10810">
    <property type="entry name" value="Tandem AAA-ATPase domain"/>
    <property type="match status" value="1"/>
</dbReference>
<dbReference type="InterPro" id="IPR001650">
    <property type="entry name" value="Helicase_C-like"/>
</dbReference>
<dbReference type="Pfam" id="PF00271">
    <property type="entry name" value="Helicase_C"/>
    <property type="match status" value="1"/>
</dbReference>
<sequence>MLQATFVPAEHGFAWWGPPNTATWIADLGLPRGRSVCLRLAQPSGSGIAVDDVDVHITDLLTTVDALQSLVRSEALAPSARSWSELSAHPDALTTLPLAAHAVVNEAETAMMTAEASIRRFRQALSTGSILQDRGFTARLRPYQAHGIAWLREHAGAGTGALLADEMGLGKTVQAIGLLAARGSELPHLVVCPTSLVNNWRREFERFAPQLPVRTFHGPTRRLPADLLPGEVVLTSYTLLRSDEDLSARAWDIVVFDEAQNLKNPGTKVTRTAKSLQTHARIMLTGTPVENSLEELWSILSIADPTILGPRKRFRQRFVNPIQNGRSTRAANALTELIAPHLLRRTKSAVIDELPPKVNTTLTCTLTPEQIALYSAAVDDAFDHGFGSGFERNGRVLTLLTALKQICNHPAQYEARAVTKGKGRMALAATARDTTGDETNDVTSDGTSGGTSDVTEGSYFGRSGKFDRACEVLSEIVANGERAIVFTQYRAMGDLLSAGIADYLGSGPVPFLHGGMPIARRDKLVHRFQTDDEAPPILILSLRAAGTGLNLTRASHVLHFDRWWNPAVEEQATARAHRIGQHRVLNVHTLIAAGTIEDHIDALHRKKQGLSELVTGDSEQALATLPDEQLWDLFALDGKDLS</sequence>
<keyword evidence="1" id="KW-0378">Hydrolase</keyword>
<dbReference type="PANTHER" id="PTHR45629:SF7">
    <property type="entry name" value="DNA EXCISION REPAIR PROTEIN ERCC-6-RELATED"/>
    <property type="match status" value="1"/>
</dbReference>
<evidence type="ECO:0000313" key="6">
    <source>
        <dbReference type="Proteomes" id="UP000199700"/>
    </source>
</evidence>
<gene>
    <name evidence="5" type="ORF">SAMN04489751_1484</name>
</gene>
<dbReference type="InterPro" id="IPR050496">
    <property type="entry name" value="SNF2_RAD54_helicase_repair"/>
</dbReference>
<keyword evidence="6" id="KW-1185">Reference proteome</keyword>
<dbReference type="InterPro" id="IPR000330">
    <property type="entry name" value="SNF2_N"/>
</dbReference>
<dbReference type="SMART" id="SM00490">
    <property type="entry name" value="HELICc"/>
    <property type="match status" value="1"/>
</dbReference>
<feature type="domain" description="Helicase C-terminal" evidence="4">
    <location>
        <begin position="465"/>
        <end position="626"/>
    </location>
</feature>
<keyword evidence="5" id="KW-0547">Nucleotide-binding</keyword>
<dbReference type="InterPro" id="IPR027417">
    <property type="entry name" value="P-loop_NTPase"/>
</dbReference>
<evidence type="ECO:0000313" key="5">
    <source>
        <dbReference type="EMBL" id="SDS20927.1"/>
    </source>
</evidence>
<feature type="compositionally biased region" description="Polar residues" evidence="2">
    <location>
        <begin position="441"/>
        <end position="455"/>
    </location>
</feature>
<name>A0A1H1QCC3_BRESA</name>
<dbReference type="EMBL" id="LT629739">
    <property type="protein sequence ID" value="SDS20927.1"/>
    <property type="molecule type" value="Genomic_DNA"/>
</dbReference>
<dbReference type="Gene3D" id="3.40.50.300">
    <property type="entry name" value="P-loop containing nucleotide triphosphate hydrolases"/>
    <property type="match status" value="1"/>
</dbReference>
<dbReference type="PANTHER" id="PTHR45629">
    <property type="entry name" value="SNF2/RAD54 FAMILY MEMBER"/>
    <property type="match status" value="1"/>
</dbReference>
<evidence type="ECO:0000259" key="4">
    <source>
        <dbReference type="PROSITE" id="PS51194"/>
    </source>
</evidence>
<feature type="domain" description="Helicase ATP-binding" evidence="3">
    <location>
        <begin position="152"/>
        <end position="306"/>
    </location>
</feature>
<feature type="region of interest" description="Disordered" evidence="2">
    <location>
        <begin position="430"/>
        <end position="456"/>
    </location>
</feature>
<dbReference type="SMART" id="SM00487">
    <property type="entry name" value="DEXDc"/>
    <property type="match status" value="1"/>
</dbReference>
<dbReference type="STRING" id="629680.SAMN04489751_1484"/>
<dbReference type="PROSITE" id="PS51192">
    <property type="entry name" value="HELICASE_ATP_BIND_1"/>
    <property type="match status" value="1"/>
</dbReference>
<evidence type="ECO:0000259" key="3">
    <source>
        <dbReference type="PROSITE" id="PS51192"/>
    </source>
</evidence>
<dbReference type="SUPFAM" id="SSF52540">
    <property type="entry name" value="P-loop containing nucleoside triphosphate hydrolases"/>
    <property type="match status" value="2"/>
</dbReference>
<dbReference type="GO" id="GO:0016787">
    <property type="term" value="F:hydrolase activity"/>
    <property type="evidence" value="ECO:0007669"/>
    <property type="project" value="UniProtKB-KW"/>
</dbReference>
<dbReference type="InterPro" id="IPR038718">
    <property type="entry name" value="SNF2-like_sf"/>
</dbReference>
<dbReference type="InterPro" id="IPR049730">
    <property type="entry name" value="SNF2/RAD54-like_C"/>
</dbReference>
<dbReference type="AlphaFoldDB" id="A0A1H1QCC3"/>
<organism evidence="5 6">
    <name type="scientific">Brevibacterium sandarakinum</name>
    <dbReference type="NCBI Taxonomy" id="629680"/>
    <lineage>
        <taxon>Bacteria</taxon>
        <taxon>Bacillati</taxon>
        <taxon>Actinomycetota</taxon>
        <taxon>Actinomycetes</taxon>
        <taxon>Micrococcales</taxon>
        <taxon>Brevibacteriaceae</taxon>
        <taxon>Brevibacterium</taxon>
    </lineage>
</organism>
<evidence type="ECO:0000256" key="1">
    <source>
        <dbReference type="ARBA" id="ARBA00022801"/>
    </source>
</evidence>
<evidence type="ECO:0000256" key="2">
    <source>
        <dbReference type="SAM" id="MobiDB-lite"/>
    </source>
</evidence>